<evidence type="ECO:0000313" key="9">
    <source>
        <dbReference type="Proteomes" id="UP001160483"/>
    </source>
</evidence>
<dbReference type="InterPro" id="IPR001650">
    <property type="entry name" value="Helicase_C-like"/>
</dbReference>
<name>A0AAU9KQH9_9STRA</name>
<dbReference type="GO" id="GO:0016787">
    <property type="term" value="F:hydrolase activity"/>
    <property type="evidence" value="ECO:0007669"/>
    <property type="project" value="UniProtKB-KW"/>
</dbReference>
<keyword evidence="2" id="KW-0378">Hydrolase</keyword>
<dbReference type="PROSITE" id="PS51194">
    <property type="entry name" value="HELICASE_CTER"/>
    <property type="match status" value="1"/>
</dbReference>
<dbReference type="PANTHER" id="PTHR47960">
    <property type="entry name" value="DEAD-BOX ATP-DEPENDENT RNA HELICASE 50"/>
    <property type="match status" value="1"/>
</dbReference>
<dbReference type="AlphaFoldDB" id="A0AAU9KQH9"/>
<sequence>MASRRRPSVDREEAQALEAAEVCGPPQLWSSVLTPQVELIRDVLRLSFSTQVVNQLVVRSDWVASYATETRCWWTTTSSTFELPTTAALSGSFFDPEEQNIESFCKRLRKLHAPSLELEPTPLRTPSKKPRQGSGSVKLVAKSTHKFLSKGSGSGAKRRLRVASGSGNGRASLTFNTCTPSPVMKLKYSVDMGRPRPKRASRSLDPRLLSGLKEMNITVATQIQEKCLPMILARHNVLCTAQTGTGKTLAYLIPIVEQLLRQERVKQMQDKMKNDAAEMIRQRPRVLVLLPSRELTLQVASVAKQLSHVAKFASCIITSGERKSIQQKNTARRLDLIIGTPGRVAKCIKERDFFVSHIDTVVIDEADTLLDAKMGFRKELDAILGPIQASAAKRNKPLQMVLAAATIRSPIDQVMKKKFGDLHVVSDDKIHKTPSTIKEEYVRVVSESKHSALRDVLRLHRRHAAKTMIFCRNSASVCSTEHMLREHGFQDTACLHGDMPAARRHDAIQTFTEDANVNVLVCTDLAARGLDFDLVKHVVMFDFPKTAVDYVHRAGRTGRAGKQGLVTSLVTKHDLALATSIENSKRSNSTIKELRENVLAPSSRTVPLSVGDTSEKQVRQGLTSKRGGFGHGTKKLARHKIRTLRQS</sequence>
<dbReference type="PROSITE" id="PS51192">
    <property type="entry name" value="HELICASE_ATP_BIND_1"/>
    <property type="match status" value="1"/>
</dbReference>
<keyword evidence="1" id="KW-0547">Nucleotide-binding</keyword>
<evidence type="ECO:0000256" key="2">
    <source>
        <dbReference type="ARBA" id="ARBA00022801"/>
    </source>
</evidence>
<evidence type="ECO:0000256" key="3">
    <source>
        <dbReference type="ARBA" id="ARBA00022806"/>
    </source>
</evidence>
<comment type="caution">
    <text evidence="8">The sequence shown here is derived from an EMBL/GenBank/DDBJ whole genome shotgun (WGS) entry which is preliminary data.</text>
</comment>
<dbReference type="Pfam" id="PF00271">
    <property type="entry name" value="Helicase_C"/>
    <property type="match status" value="1"/>
</dbReference>
<keyword evidence="3" id="KW-0347">Helicase</keyword>
<dbReference type="InterPro" id="IPR011545">
    <property type="entry name" value="DEAD/DEAH_box_helicase_dom"/>
</dbReference>
<feature type="region of interest" description="Disordered" evidence="5">
    <location>
        <begin position="116"/>
        <end position="136"/>
    </location>
</feature>
<dbReference type="SUPFAM" id="SSF52540">
    <property type="entry name" value="P-loop containing nucleoside triphosphate hydrolases"/>
    <property type="match status" value="1"/>
</dbReference>
<keyword evidence="4" id="KW-0067">ATP-binding</keyword>
<dbReference type="CDD" id="cd00268">
    <property type="entry name" value="DEADc"/>
    <property type="match status" value="1"/>
</dbReference>
<dbReference type="InterPro" id="IPR014001">
    <property type="entry name" value="Helicase_ATP-bd"/>
</dbReference>
<dbReference type="Proteomes" id="UP001160483">
    <property type="component" value="Unassembled WGS sequence"/>
</dbReference>
<dbReference type="EMBL" id="CAKKTJ010000136">
    <property type="protein sequence ID" value="CAH0476074.1"/>
    <property type="molecule type" value="Genomic_DNA"/>
</dbReference>
<dbReference type="GO" id="GO:0003676">
    <property type="term" value="F:nucleic acid binding"/>
    <property type="evidence" value="ECO:0007669"/>
    <property type="project" value="InterPro"/>
</dbReference>
<evidence type="ECO:0000313" key="8">
    <source>
        <dbReference type="EMBL" id="CAH0476074.1"/>
    </source>
</evidence>
<organism evidence="8 9">
    <name type="scientific">Peronospora belbahrii</name>
    <dbReference type="NCBI Taxonomy" id="622444"/>
    <lineage>
        <taxon>Eukaryota</taxon>
        <taxon>Sar</taxon>
        <taxon>Stramenopiles</taxon>
        <taxon>Oomycota</taxon>
        <taxon>Peronosporomycetes</taxon>
        <taxon>Peronosporales</taxon>
        <taxon>Peronosporaceae</taxon>
        <taxon>Peronospora</taxon>
    </lineage>
</organism>
<dbReference type="InterPro" id="IPR044742">
    <property type="entry name" value="DEAD/DEAH_RhlB"/>
</dbReference>
<accession>A0AAU9KQH9</accession>
<dbReference type="SMART" id="SM00490">
    <property type="entry name" value="HELICc"/>
    <property type="match status" value="1"/>
</dbReference>
<dbReference type="InterPro" id="IPR027417">
    <property type="entry name" value="P-loop_NTPase"/>
</dbReference>
<reference evidence="8" key="1">
    <citation type="submission" date="2021-11" db="EMBL/GenBank/DDBJ databases">
        <authorList>
            <person name="Islam A."/>
            <person name="Islam S."/>
            <person name="Flora M.S."/>
            <person name="Rahman M."/>
            <person name="Ziaur R.M."/>
            <person name="Epstein J.H."/>
            <person name="Hassan M."/>
            <person name="Klassen M."/>
            <person name="Woodard K."/>
            <person name="Webb A."/>
            <person name="Webby R.J."/>
            <person name="El Zowalaty M.E."/>
        </authorList>
    </citation>
    <scope>NUCLEOTIDE SEQUENCE</scope>
    <source>
        <strain evidence="8">Pbs3</strain>
    </source>
</reference>
<evidence type="ECO:0000259" key="7">
    <source>
        <dbReference type="PROSITE" id="PS51194"/>
    </source>
</evidence>
<feature type="domain" description="Helicase C-terminal" evidence="7">
    <location>
        <begin position="436"/>
        <end position="602"/>
    </location>
</feature>
<feature type="domain" description="Helicase ATP-binding" evidence="6">
    <location>
        <begin position="228"/>
        <end position="425"/>
    </location>
</feature>
<dbReference type="Gene3D" id="3.40.50.300">
    <property type="entry name" value="P-loop containing nucleotide triphosphate hydrolases"/>
    <property type="match status" value="2"/>
</dbReference>
<evidence type="ECO:0000259" key="6">
    <source>
        <dbReference type="PROSITE" id="PS51192"/>
    </source>
</evidence>
<evidence type="ECO:0000256" key="5">
    <source>
        <dbReference type="SAM" id="MobiDB-lite"/>
    </source>
</evidence>
<proteinExistence type="predicted"/>
<protein>
    <recommendedName>
        <fullName evidence="10">RNA helicase</fullName>
    </recommendedName>
</protein>
<evidence type="ECO:0000256" key="1">
    <source>
        <dbReference type="ARBA" id="ARBA00022741"/>
    </source>
</evidence>
<dbReference type="Pfam" id="PF00270">
    <property type="entry name" value="DEAD"/>
    <property type="match status" value="1"/>
</dbReference>
<dbReference type="GO" id="GO:0005524">
    <property type="term" value="F:ATP binding"/>
    <property type="evidence" value="ECO:0007669"/>
    <property type="project" value="UniProtKB-KW"/>
</dbReference>
<dbReference type="CDD" id="cd18787">
    <property type="entry name" value="SF2_C_DEAD"/>
    <property type="match status" value="1"/>
</dbReference>
<gene>
    <name evidence="8" type="ORF">PBS003_LOCUS2872</name>
</gene>
<evidence type="ECO:0000256" key="4">
    <source>
        <dbReference type="ARBA" id="ARBA00022840"/>
    </source>
</evidence>
<dbReference type="SMART" id="SM00487">
    <property type="entry name" value="DEXDc"/>
    <property type="match status" value="1"/>
</dbReference>
<evidence type="ECO:0008006" key="10">
    <source>
        <dbReference type="Google" id="ProtNLM"/>
    </source>
</evidence>
<dbReference type="GO" id="GO:0004386">
    <property type="term" value="F:helicase activity"/>
    <property type="evidence" value="ECO:0007669"/>
    <property type="project" value="UniProtKB-KW"/>
</dbReference>